<name>A0A7J7KFP7_BUGNE</name>
<keyword evidence="2" id="KW-1185">Reference proteome</keyword>
<accession>A0A7J7KFP7</accession>
<dbReference type="Proteomes" id="UP000593567">
    <property type="component" value="Unassembled WGS sequence"/>
</dbReference>
<proteinExistence type="predicted"/>
<reference evidence="1" key="1">
    <citation type="submission" date="2020-06" db="EMBL/GenBank/DDBJ databases">
        <title>Draft genome of Bugula neritina, a colonial animal packing powerful symbionts and potential medicines.</title>
        <authorList>
            <person name="Rayko M."/>
        </authorList>
    </citation>
    <scope>NUCLEOTIDE SEQUENCE [LARGE SCALE GENOMIC DNA]</scope>
    <source>
        <strain evidence="1">Kwan_BN1</strain>
    </source>
</reference>
<protein>
    <submittedName>
        <fullName evidence="1">Uncharacterized protein</fullName>
    </submittedName>
</protein>
<comment type="caution">
    <text evidence="1">The sequence shown here is derived from an EMBL/GenBank/DDBJ whole genome shotgun (WGS) entry which is preliminary data.</text>
</comment>
<organism evidence="1 2">
    <name type="scientific">Bugula neritina</name>
    <name type="common">Brown bryozoan</name>
    <name type="synonym">Sertularia neritina</name>
    <dbReference type="NCBI Taxonomy" id="10212"/>
    <lineage>
        <taxon>Eukaryota</taxon>
        <taxon>Metazoa</taxon>
        <taxon>Spiralia</taxon>
        <taxon>Lophotrochozoa</taxon>
        <taxon>Bryozoa</taxon>
        <taxon>Gymnolaemata</taxon>
        <taxon>Cheilostomatida</taxon>
        <taxon>Flustrina</taxon>
        <taxon>Buguloidea</taxon>
        <taxon>Bugulidae</taxon>
        <taxon>Bugula</taxon>
    </lineage>
</organism>
<evidence type="ECO:0000313" key="2">
    <source>
        <dbReference type="Proteomes" id="UP000593567"/>
    </source>
</evidence>
<dbReference type="AlphaFoldDB" id="A0A7J7KFP7"/>
<gene>
    <name evidence="1" type="ORF">EB796_004944</name>
</gene>
<dbReference type="EMBL" id="VXIV02000680">
    <property type="protein sequence ID" value="KAF6036754.1"/>
    <property type="molecule type" value="Genomic_DNA"/>
</dbReference>
<sequence>MKFCFLSPVKEWKCRCTCTLMTGTLLFYLNIVSNLSPKLFTTQALLCPLSYQTIHHCSVLHPPPPCSDVNISTAILFSQSSILSVFEQS</sequence>
<evidence type="ECO:0000313" key="1">
    <source>
        <dbReference type="EMBL" id="KAF6036754.1"/>
    </source>
</evidence>